<evidence type="ECO:0008006" key="4">
    <source>
        <dbReference type="Google" id="ProtNLM"/>
    </source>
</evidence>
<evidence type="ECO:0000256" key="1">
    <source>
        <dbReference type="SAM" id="SignalP"/>
    </source>
</evidence>
<reference evidence="2" key="1">
    <citation type="journal article" date="2020" name="Stud. Mycol.">
        <title>101 Dothideomycetes genomes: a test case for predicting lifestyles and emergence of pathogens.</title>
        <authorList>
            <person name="Haridas S."/>
            <person name="Albert R."/>
            <person name="Binder M."/>
            <person name="Bloem J."/>
            <person name="Labutti K."/>
            <person name="Salamov A."/>
            <person name="Andreopoulos B."/>
            <person name="Baker S."/>
            <person name="Barry K."/>
            <person name="Bills G."/>
            <person name="Bluhm B."/>
            <person name="Cannon C."/>
            <person name="Castanera R."/>
            <person name="Culley D."/>
            <person name="Daum C."/>
            <person name="Ezra D."/>
            <person name="Gonzalez J."/>
            <person name="Henrissat B."/>
            <person name="Kuo A."/>
            <person name="Liang C."/>
            <person name="Lipzen A."/>
            <person name="Lutzoni F."/>
            <person name="Magnuson J."/>
            <person name="Mondo S."/>
            <person name="Nolan M."/>
            <person name="Ohm R."/>
            <person name="Pangilinan J."/>
            <person name="Park H.-J."/>
            <person name="Ramirez L."/>
            <person name="Alfaro M."/>
            <person name="Sun H."/>
            <person name="Tritt A."/>
            <person name="Yoshinaga Y."/>
            <person name="Zwiers L.-H."/>
            <person name="Turgeon B."/>
            <person name="Goodwin S."/>
            <person name="Spatafora J."/>
            <person name="Crous P."/>
            <person name="Grigoriev I."/>
        </authorList>
    </citation>
    <scope>NUCLEOTIDE SEQUENCE</scope>
    <source>
        <strain evidence="2">ATCC 36951</strain>
    </source>
</reference>
<dbReference type="RefSeq" id="XP_033660597.1">
    <property type="nucleotide sequence ID" value="XM_033809658.1"/>
</dbReference>
<protein>
    <recommendedName>
        <fullName evidence="4">Secreted protein</fullName>
    </recommendedName>
</protein>
<accession>A0A6A6C0C3</accession>
<feature type="signal peptide" evidence="1">
    <location>
        <begin position="1"/>
        <end position="21"/>
    </location>
</feature>
<dbReference type="GeneID" id="54562930"/>
<keyword evidence="3" id="KW-1185">Reference proteome</keyword>
<proteinExistence type="predicted"/>
<gene>
    <name evidence="2" type="ORF">M409DRAFT_29868</name>
</gene>
<keyword evidence="1" id="KW-0732">Signal</keyword>
<dbReference type="Proteomes" id="UP000799537">
    <property type="component" value="Unassembled WGS sequence"/>
</dbReference>
<evidence type="ECO:0000313" key="2">
    <source>
        <dbReference type="EMBL" id="KAF2159708.1"/>
    </source>
</evidence>
<evidence type="ECO:0000313" key="3">
    <source>
        <dbReference type="Proteomes" id="UP000799537"/>
    </source>
</evidence>
<name>A0A6A6C0C3_ZASCE</name>
<organism evidence="2 3">
    <name type="scientific">Zasmidium cellare ATCC 36951</name>
    <dbReference type="NCBI Taxonomy" id="1080233"/>
    <lineage>
        <taxon>Eukaryota</taxon>
        <taxon>Fungi</taxon>
        <taxon>Dikarya</taxon>
        <taxon>Ascomycota</taxon>
        <taxon>Pezizomycotina</taxon>
        <taxon>Dothideomycetes</taxon>
        <taxon>Dothideomycetidae</taxon>
        <taxon>Mycosphaerellales</taxon>
        <taxon>Mycosphaerellaceae</taxon>
        <taxon>Zasmidium</taxon>
    </lineage>
</organism>
<dbReference type="EMBL" id="ML993634">
    <property type="protein sequence ID" value="KAF2159708.1"/>
    <property type="molecule type" value="Genomic_DNA"/>
</dbReference>
<feature type="chain" id="PRO_5025565499" description="Secreted protein" evidence="1">
    <location>
        <begin position="22"/>
        <end position="171"/>
    </location>
</feature>
<sequence>MSPSAHFILALVAAFLVPVMASLHWEIAFYTGENCDADTSYNYTRYWGERTYWCRIAGNAGDNCEWHTNNGATDVEGCTSPIQPQPKSFRYGKRTLCNVGDYLPVTGSTADDALACSDHNQLFGKGTEETCIKLGDWHLEGEFVSFVCIDPCNMWVGEKPPECRETSCVFE</sequence>
<dbReference type="AlphaFoldDB" id="A0A6A6C0C3"/>